<organism evidence="1 2">
    <name type="scientific">Candidatus Doudnabacteria bacterium RIFCSPHIGHO2_01_52_17</name>
    <dbReference type="NCBI Taxonomy" id="1817820"/>
    <lineage>
        <taxon>Bacteria</taxon>
        <taxon>Candidatus Doudnaibacteriota</taxon>
    </lineage>
</organism>
<gene>
    <name evidence="1" type="ORF">A3K06_01770</name>
</gene>
<comment type="caution">
    <text evidence="1">The sequence shown here is derived from an EMBL/GenBank/DDBJ whole genome shotgun (WGS) entry which is preliminary data.</text>
</comment>
<dbReference type="Proteomes" id="UP000176547">
    <property type="component" value="Unassembled WGS sequence"/>
</dbReference>
<dbReference type="AlphaFoldDB" id="A0A1F5N932"/>
<protein>
    <submittedName>
        <fullName evidence="1">Uncharacterized protein</fullName>
    </submittedName>
</protein>
<evidence type="ECO:0000313" key="2">
    <source>
        <dbReference type="Proteomes" id="UP000176547"/>
    </source>
</evidence>
<reference evidence="1 2" key="1">
    <citation type="journal article" date="2016" name="Nat. Commun.">
        <title>Thousands of microbial genomes shed light on interconnected biogeochemical processes in an aquifer system.</title>
        <authorList>
            <person name="Anantharaman K."/>
            <person name="Brown C.T."/>
            <person name="Hug L.A."/>
            <person name="Sharon I."/>
            <person name="Castelle C.J."/>
            <person name="Probst A.J."/>
            <person name="Thomas B.C."/>
            <person name="Singh A."/>
            <person name="Wilkins M.J."/>
            <person name="Karaoz U."/>
            <person name="Brodie E.L."/>
            <person name="Williams K.H."/>
            <person name="Hubbard S.S."/>
            <person name="Banfield J.F."/>
        </authorList>
    </citation>
    <scope>NUCLEOTIDE SEQUENCE [LARGE SCALE GENOMIC DNA]</scope>
</reference>
<name>A0A1F5N932_9BACT</name>
<proteinExistence type="predicted"/>
<sequence>MQKPGENSFACSVIGLVGLLGKYPEEVQEQIRADAADPITGFVTVDSLQTAIAKYIAARGERPV</sequence>
<accession>A0A1F5N932</accession>
<evidence type="ECO:0000313" key="1">
    <source>
        <dbReference type="EMBL" id="OGE74093.1"/>
    </source>
</evidence>
<dbReference type="EMBL" id="MFEG01000072">
    <property type="protein sequence ID" value="OGE74093.1"/>
    <property type="molecule type" value="Genomic_DNA"/>
</dbReference>